<organism evidence="1">
    <name type="scientific">mine drainage metagenome</name>
    <dbReference type="NCBI Taxonomy" id="410659"/>
    <lineage>
        <taxon>unclassified sequences</taxon>
        <taxon>metagenomes</taxon>
        <taxon>ecological metagenomes</taxon>
    </lineage>
</organism>
<gene>
    <name evidence="1" type="ORF">GALL_499440</name>
</gene>
<reference evidence="1" key="1">
    <citation type="submission" date="2016-10" db="EMBL/GenBank/DDBJ databases">
        <title>Sequence of Gallionella enrichment culture.</title>
        <authorList>
            <person name="Poehlein A."/>
            <person name="Muehling M."/>
            <person name="Daniel R."/>
        </authorList>
    </citation>
    <scope>NUCLEOTIDE SEQUENCE</scope>
</reference>
<protein>
    <submittedName>
        <fullName evidence="1">Uncharacterized protein</fullName>
    </submittedName>
</protein>
<dbReference type="EMBL" id="MLJW01005295">
    <property type="protein sequence ID" value="OIQ68463.1"/>
    <property type="molecule type" value="Genomic_DNA"/>
</dbReference>
<comment type="caution">
    <text evidence="1">The sequence shown here is derived from an EMBL/GenBank/DDBJ whole genome shotgun (WGS) entry which is preliminary data.</text>
</comment>
<name>A0A1J5PKZ4_9ZZZZ</name>
<proteinExistence type="predicted"/>
<sequence>MAGVHGLQHVDNFLAARFADDDAIRPHPQRVAQTVALRDGTLALDVGGAAFHAADVDLLKLKFSGVFNRQDTFIIGDEGRERVQRGGFTRTRTARNDNVKARGHGGLKIGGHFLGEGAELHQIRDCQLFLLELTNRNQAAVDRNRGHHGVET</sequence>
<evidence type="ECO:0000313" key="1">
    <source>
        <dbReference type="EMBL" id="OIQ68463.1"/>
    </source>
</evidence>
<dbReference type="AlphaFoldDB" id="A0A1J5PKZ4"/>
<accession>A0A1J5PKZ4</accession>